<name>A0A840S754_9BURK</name>
<dbReference type="Proteomes" id="UP000554837">
    <property type="component" value="Unassembled WGS sequence"/>
</dbReference>
<dbReference type="RefSeq" id="WP_138855522.1">
    <property type="nucleotide sequence ID" value="NZ_CP040709.1"/>
</dbReference>
<accession>A0A840S754</accession>
<proteinExistence type="predicted"/>
<dbReference type="OrthoDB" id="573392at2"/>
<dbReference type="AlphaFoldDB" id="A0A840S754"/>
<dbReference type="EMBL" id="JACHHO010000002">
    <property type="protein sequence ID" value="MBB5204836.1"/>
    <property type="molecule type" value="Genomic_DNA"/>
</dbReference>
<organism evidence="1 2">
    <name type="scientific">Inhella inkyongensis</name>
    <dbReference type="NCBI Taxonomy" id="392593"/>
    <lineage>
        <taxon>Bacteria</taxon>
        <taxon>Pseudomonadati</taxon>
        <taxon>Pseudomonadota</taxon>
        <taxon>Betaproteobacteria</taxon>
        <taxon>Burkholderiales</taxon>
        <taxon>Sphaerotilaceae</taxon>
        <taxon>Inhella</taxon>
    </lineage>
</organism>
<comment type="caution">
    <text evidence="1">The sequence shown here is derived from an EMBL/GenBank/DDBJ whole genome shotgun (WGS) entry which is preliminary data.</text>
</comment>
<evidence type="ECO:0000313" key="2">
    <source>
        <dbReference type="Proteomes" id="UP000554837"/>
    </source>
</evidence>
<sequence length="179" mass="19366">MSMHIESIHFESTHFSLQGCHHADGEGVTVQFDGLTARSTAMDEALLAARRACGIARFDGPGWANIQVHGACHRQGEQARAQLLLWANGRRISLIPEQPSEPLSGGCAVPISQNGELRLVLTLLAQRDASDPYSKALCWLESLQIAVLHSQSQWAGSDWGEQALGGAMPLKELSFELPA</sequence>
<keyword evidence="2" id="KW-1185">Reference proteome</keyword>
<protein>
    <submittedName>
        <fullName evidence="1">Uncharacterized protein</fullName>
    </submittedName>
</protein>
<evidence type="ECO:0000313" key="1">
    <source>
        <dbReference type="EMBL" id="MBB5204836.1"/>
    </source>
</evidence>
<gene>
    <name evidence="1" type="ORF">HNQ51_002150</name>
</gene>
<reference evidence="1 2" key="1">
    <citation type="submission" date="2020-08" db="EMBL/GenBank/DDBJ databases">
        <title>Genomic Encyclopedia of Type Strains, Phase IV (KMG-IV): sequencing the most valuable type-strain genomes for metagenomic binning, comparative biology and taxonomic classification.</title>
        <authorList>
            <person name="Goeker M."/>
        </authorList>
    </citation>
    <scope>NUCLEOTIDE SEQUENCE [LARGE SCALE GENOMIC DNA]</scope>
    <source>
        <strain evidence="1 2">DSM 23958</strain>
    </source>
</reference>